<dbReference type="SUPFAM" id="SSF55961">
    <property type="entry name" value="Bet v1-like"/>
    <property type="match status" value="1"/>
</dbReference>
<organism evidence="2">
    <name type="scientific">Plasmodium chabaudi adami</name>
    <dbReference type="NCBI Taxonomy" id="5826"/>
    <lineage>
        <taxon>Eukaryota</taxon>
        <taxon>Sar</taxon>
        <taxon>Alveolata</taxon>
        <taxon>Apicomplexa</taxon>
        <taxon>Aconoidasida</taxon>
        <taxon>Haemosporida</taxon>
        <taxon>Plasmodiidae</taxon>
        <taxon>Plasmodium</taxon>
        <taxon>Plasmodium (Vinckeia)</taxon>
    </lineage>
</organism>
<sequence length="282" mass="33116">MNIFYIQIVFFLLSVSVYLNNRTLATESAPENATKTKSKNSYATPEEVFVNHQHLLCTNPEETRGVRELMNEAIEHLKNHAESIDDYEFCRAAPCLHKLLYKKKHEEKTDVEKIHYTIYDGNQYYNIIYNIWDPNHASPFNNGSVKITRVYDPSLVMIQQRYKKKFRSSQKYFYALVKRARISENKTIIVMTTPNVNDHSPSKEEYKNKIIENANLLKIDIDSEEDIRKGKLEKTVVNLAGYIIENNGRYINATYVESIDGHSNIYQACFVGKYFDYYFLRR</sequence>
<keyword evidence="1" id="KW-0732">Signal</keyword>
<accession>A0A1C6WLS9</accession>
<feature type="chain" id="PRO_5008749867" evidence="1">
    <location>
        <begin position="26"/>
        <end position="282"/>
    </location>
</feature>
<gene>
    <name evidence="2" type="ORF">PCHDS_000526900</name>
</gene>
<dbReference type="Proteomes" id="UP000507536">
    <property type="component" value="Unassembled WGS sequence"/>
</dbReference>
<evidence type="ECO:0000313" key="2">
    <source>
        <dbReference type="EMBL" id="SCL89517.1"/>
    </source>
</evidence>
<protein>
    <submittedName>
        <fullName evidence="2">Fam-a protein</fullName>
    </submittedName>
</protein>
<dbReference type="EMBL" id="FMIN01000338">
    <property type="protein sequence ID" value="SCL89517.1"/>
    <property type="molecule type" value="Genomic_DNA"/>
</dbReference>
<dbReference type="AlphaFoldDB" id="A0A1C6WLS9"/>
<reference evidence="2" key="1">
    <citation type="submission" date="2016-08" db="EMBL/GenBank/DDBJ databases">
        <authorList>
            <consortium name="Pathogen Informatics"/>
        </authorList>
    </citation>
    <scope>NUCLEOTIDE SEQUENCE</scope>
    <source>
        <strain evidence="2">DS</strain>
    </source>
</reference>
<proteinExistence type="predicted"/>
<dbReference type="InterPro" id="IPR006486">
    <property type="entry name" value="PYST_A"/>
</dbReference>
<name>A0A1C6WLS9_PLACE</name>
<evidence type="ECO:0000256" key="1">
    <source>
        <dbReference type="SAM" id="SignalP"/>
    </source>
</evidence>
<feature type="signal peptide" evidence="1">
    <location>
        <begin position="1"/>
        <end position="25"/>
    </location>
</feature>
<dbReference type="NCBIfam" id="TIGR01599">
    <property type="entry name" value="PYST-A"/>
    <property type="match status" value="1"/>
</dbReference>